<gene>
    <name evidence="6" type="ORF">C0V82_23360</name>
</gene>
<evidence type="ECO:0000256" key="4">
    <source>
        <dbReference type="ARBA" id="ARBA00023136"/>
    </source>
</evidence>
<keyword evidence="4 5" id="KW-0472">Membrane</keyword>
<feature type="transmembrane region" description="Helical" evidence="5">
    <location>
        <begin position="52"/>
        <end position="71"/>
    </location>
</feature>
<feature type="transmembrane region" description="Helical" evidence="5">
    <location>
        <begin position="252"/>
        <end position="269"/>
    </location>
</feature>
<dbReference type="RefSeq" id="WP_102114829.1">
    <property type="nucleotide sequence ID" value="NZ_BMGN01000001.1"/>
</dbReference>
<proteinExistence type="inferred from homology"/>
<evidence type="ECO:0000256" key="1">
    <source>
        <dbReference type="ARBA" id="ARBA00004141"/>
    </source>
</evidence>
<feature type="transmembrane region" description="Helical" evidence="5">
    <location>
        <begin position="155"/>
        <end position="177"/>
    </location>
</feature>
<evidence type="ECO:0000256" key="3">
    <source>
        <dbReference type="ARBA" id="ARBA00022989"/>
    </source>
</evidence>
<reference evidence="6 7" key="1">
    <citation type="submission" date="2017-12" db="EMBL/GenBank/DDBJ databases">
        <title>Genomes of bacteria within cyanobacterial aggregates.</title>
        <authorList>
            <person name="Cai H."/>
        </authorList>
    </citation>
    <scope>NUCLEOTIDE SEQUENCE [LARGE SCALE GENOMIC DNA]</scope>
    <source>
        <strain evidence="6 7">TH16</strain>
        <plasmid evidence="6 7">unnamed1</plasmid>
    </source>
</reference>
<evidence type="ECO:0000313" key="7">
    <source>
        <dbReference type="Proteomes" id="UP000234752"/>
    </source>
</evidence>
<dbReference type="GO" id="GO:0005886">
    <property type="term" value="C:plasma membrane"/>
    <property type="evidence" value="ECO:0007669"/>
    <property type="project" value="UniProtKB-SubCell"/>
</dbReference>
<feature type="transmembrane region" description="Helical" evidence="5">
    <location>
        <begin position="91"/>
        <end position="109"/>
    </location>
</feature>
<dbReference type="Pfam" id="PF01925">
    <property type="entry name" value="TauE"/>
    <property type="match status" value="1"/>
</dbReference>
<geneLocation type="plasmid" evidence="6 7">
    <name>unnamed1</name>
</geneLocation>
<evidence type="ECO:0000256" key="5">
    <source>
        <dbReference type="RuleBase" id="RU363041"/>
    </source>
</evidence>
<keyword evidence="2 5" id="KW-0812">Transmembrane</keyword>
<comment type="subcellular location">
    <subcellularLocation>
        <location evidence="5">Cell membrane</location>
        <topology evidence="5">Multi-pass membrane protein</topology>
    </subcellularLocation>
    <subcellularLocation>
        <location evidence="1">Membrane</location>
        <topology evidence="1">Multi-pass membrane protein</topology>
    </subcellularLocation>
</comment>
<name>A0A2K9NJS6_9PROT</name>
<evidence type="ECO:0000256" key="2">
    <source>
        <dbReference type="ARBA" id="ARBA00022692"/>
    </source>
</evidence>
<protein>
    <recommendedName>
        <fullName evidence="5">Probable membrane transporter protein</fullName>
    </recommendedName>
</protein>
<keyword evidence="7" id="KW-1185">Reference proteome</keyword>
<dbReference type="AlphaFoldDB" id="A0A2K9NJS6"/>
<evidence type="ECO:0000313" key="6">
    <source>
        <dbReference type="EMBL" id="AUN33313.1"/>
    </source>
</evidence>
<feature type="transmembrane region" description="Helical" evidence="5">
    <location>
        <begin position="12"/>
        <end position="40"/>
    </location>
</feature>
<sequence>MPPWIDIAELSALMLLTGLAGGVLAGLLGVGGGIIIVPVLDIVLGLVGVDPAVRLHVAVATSLATIIPTAISSSRSHHRKGAVDLDLTKSWGSAVFIGAAIGTAIAGYAKGGVLAAIFGTIALVVAAKMLLPAGAFTLNRPLPKGPGAQTMPAAIGAFSSMMGIGGGTLTVPVLTLFNYPIHRAVGTASLFGLVIGIPGTIGYVLTGWGRADLPAGSLGYVNLIGLALIAPATMLAAPWGAKLAHSLTKRQLSVAFGCFLLIVGARMLYRAVTVLF</sequence>
<keyword evidence="3 5" id="KW-1133">Transmembrane helix</keyword>
<keyword evidence="6" id="KW-0614">Plasmid</keyword>
<feature type="transmembrane region" description="Helical" evidence="5">
    <location>
        <begin position="184"/>
        <end position="205"/>
    </location>
</feature>
<dbReference type="EMBL" id="CP025613">
    <property type="protein sequence ID" value="AUN33313.1"/>
    <property type="molecule type" value="Genomic_DNA"/>
</dbReference>
<accession>A0A2K9NJS6</accession>
<dbReference type="KEGG" id="ncb:C0V82_23360"/>
<dbReference type="InterPro" id="IPR002781">
    <property type="entry name" value="TM_pro_TauE-like"/>
</dbReference>
<dbReference type="OrthoDB" id="457670at2"/>
<feature type="transmembrane region" description="Helical" evidence="5">
    <location>
        <begin position="217"/>
        <end position="240"/>
    </location>
</feature>
<dbReference type="Proteomes" id="UP000234752">
    <property type="component" value="Plasmid unnamed1"/>
</dbReference>
<keyword evidence="5" id="KW-1003">Cell membrane</keyword>
<dbReference type="PANTHER" id="PTHR43483">
    <property type="entry name" value="MEMBRANE TRANSPORTER PROTEIN HI_0806-RELATED"/>
    <property type="match status" value="1"/>
</dbReference>
<comment type="similarity">
    <text evidence="5">Belongs to the 4-toluene sulfonate uptake permease (TSUP) (TC 2.A.102) family.</text>
</comment>
<dbReference type="PANTHER" id="PTHR43483:SF3">
    <property type="entry name" value="MEMBRANE TRANSPORTER PROTEIN HI_0806-RELATED"/>
    <property type="match status" value="1"/>
</dbReference>
<feature type="transmembrane region" description="Helical" evidence="5">
    <location>
        <begin position="116"/>
        <end position="135"/>
    </location>
</feature>
<organism evidence="6 7">
    <name type="scientific">Niveispirillum cyanobacteriorum</name>
    <dbReference type="NCBI Taxonomy" id="1612173"/>
    <lineage>
        <taxon>Bacteria</taxon>
        <taxon>Pseudomonadati</taxon>
        <taxon>Pseudomonadota</taxon>
        <taxon>Alphaproteobacteria</taxon>
        <taxon>Rhodospirillales</taxon>
        <taxon>Azospirillaceae</taxon>
        <taxon>Niveispirillum</taxon>
    </lineage>
</organism>